<dbReference type="SUPFAM" id="SSF48065">
    <property type="entry name" value="DBL homology domain (DH-domain)"/>
    <property type="match status" value="1"/>
</dbReference>
<dbReference type="GO" id="GO:0005085">
    <property type="term" value="F:guanyl-nucleotide exchange factor activity"/>
    <property type="evidence" value="ECO:0007669"/>
    <property type="project" value="InterPro"/>
</dbReference>
<dbReference type="Pfam" id="PF21242">
    <property type="entry name" value="ECT2_PH"/>
    <property type="match status" value="1"/>
</dbReference>
<gene>
    <name evidence="5" type="primary">LOC113211098</name>
</gene>
<dbReference type="KEGG" id="foc:113211098"/>
<name>A0A6J1SW98_FRAOC</name>
<feature type="region of interest" description="Disordered" evidence="1">
    <location>
        <begin position="261"/>
        <end position="280"/>
    </location>
</feature>
<evidence type="ECO:0000259" key="2">
    <source>
        <dbReference type="PROSITE" id="PS50010"/>
    </source>
</evidence>
<dbReference type="SUPFAM" id="SSF50729">
    <property type="entry name" value="PH domain-like"/>
    <property type="match status" value="1"/>
</dbReference>
<feature type="region of interest" description="Disordered" evidence="1">
    <location>
        <begin position="999"/>
        <end position="1023"/>
    </location>
</feature>
<dbReference type="SUPFAM" id="SSF52113">
    <property type="entry name" value="BRCT domain"/>
    <property type="match status" value="2"/>
</dbReference>
<evidence type="ECO:0000313" key="4">
    <source>
        <dbReference type="Proteomes" id="UP000504606"/>
    </source>
</evidence>
<dbReference type="PANTHER" id="PTHR16777">
    <property type="entry name" value="PROTEIN ECT2"/>
    <property type="match status" value="1"/>
</dbReference>
<dbReference type="Gene3D" id="2.30.29.30">
    <property type="entry name" value="Pleckstrin-homology domain (PH domain)/Phosphotyrosine-binding domain (PTB)"/>
    <property type="match status" value="1"/>
</dbReference>
<dbReference type="GO" id="GO:0005096">
    <property type="term" value="F:GTPase activator activity"/>
    <property type="evidence" value="ECO:0007669"/>
    <property type="project" value="InterPro"/>
</dbReference>
<dbReference type="GO" id="GO:2000431">
    <property type="term" value="P:regulation of cytokinesis, actomyosin contractile ring assembly"/>
    <property type="evidence" value="ECO:0007669"/>
    <property type="project" value="InterPro"/>
</dbReference>
<feature type="region of interest" description="Disordered" evidence="1">
    <location>
        <begin position="380"/>
        <end position="399"/>
    </location>
</feature>
<protein>
    <submittedName>
        <fullName evidence="5">Protein ECT2 isoform X1</fullName>
    </submittedName>
</protein>
<evidence type="ECO:0000313" key="5">
    <source>
        <dbReference type="RefSeq" id="XP_026285147.1"/>
    </source>
</evidence>
<dbReference type="CDD" id="cd01229">
    <property type="entry name" value="PH_Ect2"/>
    <property type="match status" value="1"/>
</dbReference>
<dbReference type="PROSITE" id="PS00741">
    <property type="entry name" value="DH_1"/>
    <property type="match status" value="1"/>
</dbReference>
<dbReference type="PROSITE" id="PS50010">
    <property type="entry name" value="DH_2"/>
    <property type="match status" value="1"/>
</dbReference>
<dbReference type="InterPro" id="IPR036420">
    <property type="entry name" value="BRCT_dom_sf"/>
</dbReference>
<dbReference type="InterPro" id="IPR026817">
    <property type="entry name" value="Ect2"/>
</dbReference>
<dbReference type="SMART" id="SM00292">
    <property type="entry name" value="BRCT"/>
    <property type="match status" value="2"/>
</dbReference>
<dbReference type="Pfam" id="PF00533">
    <property type="entry name" value="BRCT"/>
    <property type="match status" value="1"/>
</dbReference>
<feature type="domain" description="DH" evidence="2">
    <location>
        <begin position="561"/>
        <end position="750"/>
    </location>
</feature>
<dbReference type="CDD" id="cd00160">
    <property type="entry name" value="RhoGEF"/>
    <property type="match status" value="1"/>
</dbReference>
<evidence type="ECO:0000259" key="3">
    <source>
        <dbReference type="PROSITE" id="PS50172"/>
    </source>
</evidence>
<dbReference type="CTD" id="38879"/>
<dbReference type="Pfam" id="PF12738">
    <property type="entry name" value="PTCB-BRCT"/>
    <property type="match status" value="1"/>
</dbReference>
<dbReference type="GO" id="GO:0005634">
    <property type="term" value="C:nucleus"/>
    <property type="evidence" value="ECO:0007669"/>
    <property type="project" value="InterPro"/>
</dbReference>
<dbReference type="AlphaFoldDB" id="A0A6J1SW98"/>
<dbReference type="GO" id="GO:0007399">
    <property type="term" value="P:nervous system development"/>
    <property type="evidence" value="ECO:0007669"/>
    <property type="project" value="TreeGrafter"/>
</dbReference>
<dbReference type="InterPro" id="IPR035899">
    <property type="entry name" value="DBL_dom_sf"/>
</dbReference>
<dbReference type="InterPro" id="IPR000219">
    <property type="entry name" value="DH_dom"/>
</dbReference>
<dbReference type="GO" id="GO:0005938">
    <property type="term" value="C:cell cortex"/>
    <property type="evidence" value="ECO:0007669"/>
    <property type="project" value="TreeGrafter"/>
</dbReference>
<feature type="domain" description="BRCT" evidence="3">
    <location>
        <begin position="104"/>
        <end position="184"/>
    </location>
</feature>
<dbReference type="InterPro" id="IPR001331">
    <property type="entry name" value="GDS_CDC24_CS"/>
</dbReference>
<feature type="compositionally biased region" description="Polar residues" evidence="1">
    <location>
        <begin position="480"/>
        <end position="492"/>
    </location>
</feature>
<dbReference type="Pfam" id="PF00621">
    <property type="entry name" value="RhoGEF"/>
    <property type="match status" value="1"/>
</dbReference>
<organism evidence="4 5">
    <name type="scientific">Frankliniella occidentalis</name>
    <name type="common">Western flower thrips</name>
    <name type="synonym">Euthrips occidentalis</name>
    <dbReference type="NCBI Taxonomy" id="133901"/>
    <lineage>
        <taxon>Eukaryota</taxon>
        <taxon>Metazoa</taxon>
        <taxon>Ecdysozoa</taxon>
        <taxon>Arthropoda</taxon>
        <taxon>Hexapoda</taxon>
        <taxon>Insecta</taxon>
        <taxon>Pterygota</taxon>
        <taxon>Neoptera</taxon>
        <taxon>Paraneoptera</taxon>
        <taxon>Thysanoptera</taxon>
        <taxon>Terebrantia</taxon>
        <taxon>Thripoidea</taxon>
        <taxon>Thripidae</taxon>
        <taxon>Frankliniella</taxon>
    </lineage>
</organism>
<feature type="region of interest" description="Disordered" evidence="1">
    <location>
        <begin position="480"/>
        <end position="517"/>
    </location>
</feature>
<dbReference type="InterPro" id="IPR001357">
    <property type="entry name" value="BRCT_dom"/>
</dbReference>
<dbReference type="Gene3D" id="1.20.900.10">
    <property type="entry name" value="Dbl homology (DH) domain"/>
    <property type="match status" value="1"/>
</dbReference>
<dbReference type="GO" id="GO:0035556">
    <property type="term" value="P:intracellular signal transduction"/>
    <property type="evidence" value="ECO:0007669"/>
    <property type="project" value="InterPro"/>
</dbReference>
<dbReference type="InterPro" id="IPR049395">
    <property type="entry name" value="ECT2_PH"/>
</dbReference>
<dbReference type="SMART" id="SM00325">
    <property type="entry name" value="RhoGEF"/>
    <property type="match status" value="1"/>
</dbReference>
<dbReference type="Proteomes" id="UP000504606">
    <property type="component" value="Unplaced"/>
</dbReference>
<feature type="domain" description="BRCT" evidence="3">
    <location>
        <begin position="199"/>
        <end position="246"/>
    </location>
</feature>
<feature type="compositionally biased region" description="Polar residues" evidence="1">
    <location>
        <begin position="307"/>
        <end position="324"/>
    </location>
</feature>
<dbReference type="Gene3D" id="3.40.50.10190">
    <property type="entry name" value="BRCT domain"/>
    <property type="match status" value="3"/>
</dbReference>
<dbReference type="InterPro" id="IPR011993">
    <property type="entry name" value="PH-like_dom_sf"/>
</dbReference>
<dbReference type="GO" id="GO:0000281">
    <property type="term" value="P:mitotic cytokinesis"/>
    <property type="evidence" value="ECO:0007669"/>
    <property type="project" value="TreeGrafter"/>
</dbReference>
<keyword evidence="4" id="KW-1185">Reference proteome</keyword>
<dbReference type="GeneID" id="113211098"/>
<dbReference type="PANTHER" id="PTHR16777:SF2">
    <property type="entry name" value="PROTEIN ECT2"/>
    <property type="match status" value="1"/>
</dbReference>
<sequence length="1023" mass="113656">MEEEDGGGSRLELAGTCQQICVVGSLALDPLVMSAVQALGLPVSLSATGSELIDLVENTIFIVDDMEGPLFEAPHNPRFRVLGRTALLELTDRGENLPSTTRPLFSTSMSGLVVCFTGFRKKDHLMKLVKLVQSMGGSIRKEMSVSVTHLIAQGCGGKKYHYATTFRVPVMSEDWVFAAWQRRKEVGFGAAASDFTANFKLKPFQGAKVCFVGFPEEEKKHMEEVLVENGGTVADMSDCSHVVVESYKAYSLLKGKTAPVPVGENKSQHSKCSDLPHPIPPQRRRSSFLHLLLSPNKYPAIREEDGSSSPRTPESKSPSTSSYETPKLSFVPSKTPKVPYFPSISELPTSTPKFVDDHHDSSHDEMVTAEDWDLVSDPMDQTSPPTTPPGTTQTFEKPSPTCIHPDCVAQVIDDPMMCDQEDTTSAPVVDNVQAQASTFGLMSSHIVKPEWFWISVQNEGAADETEYKFEGCLEGVMSPATSRDSLGTPTSSRLRKRKRIRDGVSRQIPDSPSIHKRRSSISDAGLLSLSSSFLDCSTVSEKLSTDEVEAATLKSLSNLSPRQQVFHELVQTETNYVGILRTIMTLIKKPLEEFSEGEGPLLDNTELKTIFGHLPPIYDLHAAMLQELIRANANWTETTSIGSIILRHSRDMVKAYPPFVNFFEQTKEMLHKCDETKPRFHAFLKVCQSKPECGRQTLGELLIRPVQRLPSISLLLGDILKHTRKDNPDHAALDEALHAVREVMTHINEDKRRMEACMDMFSIFNDIENCPPHLVSSHRAFVTRCDVIELSNELSGRGDALVFFLFSDILEICKKRSKGTSLKSPNTATLRSCKHFKHVRLIPLSDIKRVFDVEREGNNEENIFALKCRSNQELKEKLYSFSLSDEDIDKNNFLQTLCRQLANTVCKADAAYFLSPIDYNELDISANDAAFGTLSKAFKLASRTKMKIGRTFSFNSKTPSKLKRAVSSMMSPFGSTTNLTPASQLAQMRLASCTNLNELASSPSEPEALKPPMSVQPRRKRPV</sequence>
<dbReference type="OrthoDB" id="9997817at2759"/>
<feature type="region of interest" description="Disordered" evidence="1">
    <location>
        <begin position="299"/>
        <end position="330"/>
    </location>
</feature>
<dbReference type="PROSITE" id="PS50172">
    <property type="entry name" value="BRCT"/>
    <property type="match status" value="2"/>
</dbReference>
<evidence type="ECO:0000256" key="1">
    <source>
        <dbReference type="SAM" id="MobiDB-lite"/>
    </source>
</evidence>
<dbReference type="RefSeq" id="XP_026285147.1">
    <property type="nucleotide sequence ID" value="XM_026429362.2"/>
</dbReference>
<accession>A0A6J1SW98</accession>
<reference evidence="5" key="1">
    <citation type="submission" date="2025-08" db="UniProtKB">
        <authorList>
            <consortium name="RefSeq"/>
        </authorList>
    </citation>
    <scope>IDENTIFICATION</scope>
    <source>
        <tissue evidence="5">Whole organism</tissue>
    </source>
</reference>
<proteinExistence type="predicted"/>